<gene>
    <name evidence="1" type="ORF">MYCIT1_LOCUS11530</name>
</gene>
<dbReference type="EMBL" id="CAVNYO010000138">
    <property type="protein sequence ID" value="CAK5268353.1"/>
    <property type="molecule type" value="Genomic_DNA"/>
</dbReference>
<reference evidence="1" key="1">
    <citation type="submission" date="2023-11" db="EMBL/GenBank/DDBJ databases">
        <authorList>
            <person name="De Vega J J."/>
            <person name="De Vega J J."/>
        </authorList>
    </citation>
    <scope>NUCLEOTIDE SEQUENCE</scope>
</reference>
<accession>A0AAD2H5C7</accession>
<dbReference type="AlphaFoldDB" id="A0AAD2H5C7"/>
<comment type="caution">
    <text evidence="1">The sequence shown here is derived from an EMBL/GenBank/DDBJ whole genome shotgun (WGS) entry which is preliminary data.</text>
</comment>
<protein>
    <recommendedName>
        <fullName evidence="3">DUF4219 domain-containing protein</fullName>
    </recommendedName>
</protein>
<name>A0AAD2H5C7_9AGAR</name>
<keyword evidence="2" id="KW-1185">Reference proteome</keyword>
<sequence length="237" mass="27369">MPFDASRKTFDNLRSSPSNYTTWKLNVEAVAKTYKVWRMIQGRVLEPDFLDPNAPTKSEQVEHDEWEDLRDEAAGMLWLCIEPDQQEHVKSVRNNPEMMWDKLAELHRAQSAAPRFSTLINLLNVTREPDKPLMTFLTRITSLGGEWRELLPPTLSLNQLCEELQCIAAIQQHGKAHARRCPPILLHRGQPPNDERRYCGICHEGIVFVEHLIHPLTCLSFLDSRGLIDRQMPVLRS</sequence>
<dbReference type="Pfam" id="PF14223">
    <property type="entry name" value="Retrotran_gag_2"/>
    <property type="match status" value="1"/>
</dbReference>
<organism evidence="1 2">
    <name type="scientific">Mycena citricolor</name>
    <dbReference type="NCBI Taxonomy" id="2018698"/>
    <lineage>
        <taxon>Eukaryota</taxon>
        <taxon>Fungi</taxon>
        <taxon>Dikarya</taxon>
        <taxon>Basidiomycota</taxon>
        <taxon>Agaricomycotina</taxon>
        <taxon>Agaricomycetes</taxon>
        <taxon>Agaricomycetidae</taxon>
        <taxon>Agaricales</taxon>
        <taxon>Marasmiineae</taxon>
        <taxon>Mycenaceae</taxon>
        <taxon>Mycena</taxon>
    </lineage>
</organism>
<evidence type="ECO:0000313" key="2">
    <source>
        <dbReference type="Proteomes" id="UP001295794"/>
    </source>
</evidence>
<evidence type="ECO:0000313" key="1">
    <source>
        <dbReference type="EMBL" id="CAK5268353.1"/>
    </source>
</evidence>
<proteinExistence type="predicted"/>
<evidence type="ECO:0008006" key="3">
    <source>
        <dbReference type="Google" id="ProtNLM"/>
    </source>
</evidence>
<dbReference type="Proteomes" id="UP001295794">
    <property type="component" value="Unassembled WGS sequence"/>
</dbReference>